<sequence length="272" mass="30949">MIIKKSNNTIELLFYNTILFTILNFLLITKQSFLVGGKRLEDLSWDPQSGIFNKNSNIEPVIQVHIMDRIKINCPKARENDRKYKYSKLYAVSREGFEKCSLLNSKIIGTCKNPNLNSSINIVFREVSPLAGALVFKPGEDYYLISTSTGTLEGIDNSEGGLCSTDNMKVKFEIQEKNEQPKSEEAQKIIENKYVGNNQNIVKNFNENNSMAAGVLQSFNDDTAIVYRINNADVEYNEDEIYSFINSTIKISYNYHIILVILFISVISCNFI</sequence>
<dbReference type="STRING" id="75913.A0A0K0EXI5"/>
<dbReference type="InterPro" id="IPR001799">
    <property type="entry name" value="Ephrin_RBD"/>
</dbReference>
<evidence type="ECO:0000256" key="1">
    <source>
        <dbReference type="ARBA" id="ARBA00004370"/>
    </source>
</evidence>
<reference evidence="10" key="2">
    <citation type="submission" date="2015-08" db="UniProtKB">
        <authorList>
            <consortium name="WormBaseParasite"/>
        </authorList>
    </citation>
    <scope>IDENTIFICATION</scope>
</reference>
<name>A0A0K0EXI5_STRVS</name>
<dbReference type="AlphaFoldDB" id="A0A0K0EXI5"/>
<feature type="domain" description="Ephrin RBD" evidence="8">
    <location>
        <begin position="38"/>
        <end position="174"/>
    </location>
</feature>
<evidence type="ECO:0000256" key="2">
    <source>
        <dbReference type="ARBA" id="ARBA00022729"/>
    </source>
</evidence>
<dbReference type="InterPro" id="IPR008972">
    <property type="entry name" value="Cupredoxin"/>
</dbReference>
<evidence type="ECO:0000256" key="4">
    <source>
        <dbReference type="ARBA" id="ARBA00023157"/>
    </source>
</evidence>
<proteinExistence type="inferred from homology"/>
<dbReference type="GO" id="GO:0048013">
    <property type="term" value="P:ephrin receptor signaling pathway"/>
    <property type="evidence" value="ECO:0007669"/>
    <property type="project" value="TreeGrafter"/>
</dbReference>
<evidence type="ECO:0000313" key="9">
    <source>
        <dbReference type="Proteomes" id="UP000035680"/>
    </source>
</evidence>
<comment type="subcellular location">
    <subcellularLocation>
        <location evidence="1">Membrane</location>
    </subcellularLocation>
</comment>
<accession>A0A0K0EXI5</accession>
<dbReference type="CDD" id="cd02675">
    <property type="entry name" value="Ephrin_ectodomain"/>
    <property type="match status" value="1"/>
</dbReference>
<comment type="similarity">
    <text evidence="6">Belongs to the ephrin family.</text>
</comment>
<organism evidence="9 10">
    <name type="scientific">Strongyloides venezuelensis</name>
    <name type="common">Threadworm</name>
    <dbReference type="NCBI Taxonomy" id="75913"/>
    <lineage>
        <taxon>Eukaryota</taxon>
        <taxon>Metazoa</taxon>
        <taxon>Ecdysozoa</taxon>
        <taxon>Nematoda</taxon>
        <taxon>Chromadorea</taxon>
        <taxon>Rhabditida</taxon>
        <taxon>Tylenchina</taxon>
        <taxon>Panagrolaimomorpha</taxon>
        <taxon>Strongyloidoidea</taxon>
        <taxon>Strongyloididae</taxon>
        <taxon>Strongyloides</taxon>
    </lineage>
</organism>
<dbReference type="Proteomes" id="UP000035680">
    <property type="component" value="Unassembled WGS sequence"/>
</dbReference>
<keyword evidence="5" id="KW-0325">Glycoprotein</keyword>
<keyword evidence="7" id="KW-0812">Transmembrane</keyword>
<dbReference type="PROSITE" id="PS51551">
    <property type="entry name" value="EPHRIN_RBD_2"/>
    <property type="match status" value="1"/>
</dbReference>
<dbReference type="GO" id="GO:0007411">
    <property type="term" value="P:axon guidance"/>
    <property type="evidence" value="ECO:0007669"/>
    <property type="project" value="TreeGrafter"/>
</dbReference>
<dbReference type="GO" id="GO:0046875">
    <property type="term" value="F:ephrin receptor binding"/>
    <property type="evidence" value="ECO:0007669"/>
    <property type="project" value="TreeGrafter"/>
</dbReference>
<feature type="transmembrane region" description="Helical" evidence="7">
    <location>
        <begin position="253"/>
        <end position="271"/>
    </location>
</feature>
<dbReference type="PANTHER" id="PTHR11304:SF29">
    <property type="entry name" value="EPHRIN"/>
    <property type="match status" value="1"/>
</dbReference>
<evidence type="ECO:0000256" key="6">
    <source>
        <dbReference type="PROSITE-ProRule" id="PRU00884"/>
    </source>
</evidence>
<keyword evidence="9" id="KW-1185">Reference proteome</keyword>
<comment type="caution">
    <text evidence="6">Lacks conserved residue(s) required for the propagation of feature annotation.</text>
</comment>
<evidence type="ECO:0000259" key="8">
    <source>
        <dbReference type="PROSITE" id="PS51551"/>
    </source>
</evidence>
<feature type="transmembrane region" description="Helical" evidence="7">
    <location>
        <begin position="12"/>
        <end position="29"/>
    </location>
</feature>
<evidence type="ECO:0000256" key="5">
    <source>
        <dbReference type="ARBA" id="ARBA00023180"/>
    </source>
</evidence>
<dbReference type="SUPFAM" id="SSF49503">
    <property type="entry name" value="Cupredoxins"/>
    <property type="match status" value="1"/>
</dbReference>
<reference evidence="9" key="1">
    <citation type="submission" date="2014-07" db="EMBL/GenBank/DDBJ databases">
        <authorList>
            <person name="Martin A.A"/>
            <person name="De Silva N."/>
        </authorList>
    </citation>
    <scope>NUCLEOTIDE SEQUENCE</scope>
</reference>
<dbReference type="InterPro" id="IPR031328">
    <property type="entry name" value="Ephrin"/>
</dbReference>
<keyword evidence="2" id="KW-0732">Signal</keyword>
<dbReference type="WBParaSite" id="SVE_0123900.1">
    <property type="protein sequence ID" value="SVE_0123900.1"/>
    <property type="gene ID" value="SVE_0123900"/>
</dbReference>
<keyword evidence="7" id="KW-1133">Transmembrane helix</keyword>
<dbReference type="Gene3D" id="2.60.40.420">
    <property type="entry name" value="Cupredoxins - blue copper proteins"/>
    <property type="match status" value="1"/>
</dbReference>
<evidence type="ECO:0000313" key="10">
    <source>
        <dbReference type="WBParaSite" id="SVE_0123900.1"/>
    </source>
</evidence>
<keyword evidence="4" id="KW-1015">Disulfide bond</keyword>
<evidence type="ECO:0000256" key="7">
    <source>
        <dbReference type="SAM" id="Phobius"/>
    </source>
</evidence>
<dbReference type="PANTHER" id="PTHR11304">
    <property type="entry name" value="EPHRIN"/>
    <property type="match status" value="1"/>
</dbReference>
<keyword evidence="3 7" id="KW-0472">Membrane</keyword>
<dbReference type="GO" id="GO:0005886">
    <property type="term" value="C:plasma membrane"/>
    <property type="evidence" value="ECO:0007669"/>
    <property type="project" value="TreeGrafter"/>
</dbReference>
<protein>
    <submittedName>
        <fullName evidence="10">Ephrin (inferred by orthology to a D. melanogaster protein)</fullName>
    </submittedName>
</protein>
<evidence type="ECO:0000256" key="3">
    <source>
        <dbReference type="ARBA" id="ARBA00023136"/>
    </source>
</evidence>
<dbReference type="Pfam" id="PF00812">
    <property type="entry name" value="Ephrin"/>
    <property type="match status" value="1"/>
</dbReference>